<accession>A0AAN9TAB0</accession>
<feature type="region of interest" description="Disordered" evidence="1">
    <location>
        <begin position="600"/>
        <end position="631"/>
    </location>
</feature>
<name>A0AAN9TAB0_9HEMI</name>
<dbReference type="Proteomes" id="UP001367676">
    <property type="component" value="Unassembled WGS sequence"/>
</dbReference>
<comment type="caution">
    <text evidence="2">The sequence shown here is derived from an EMBL/GenBank/DDBJ whole genome shotgun (WGS) entry which is preliminary data.</text>
</comment>
<evidence type="ECO:0000313" key="3">
    <source>
        <dbReference type="Proteomes" id="UP001367676"/>
    </source>
</evidence>
<dbReference type="AlphaFoldDB" id="A0AAN9TAB0"/>
<dbReference type="EMBL" id="JBBCAQ010000036">
    <property type="protein sequence ID" value="KAK7575693.1"/>
    <property type="molecule type" value="Genomic_DNA"/>
</dbReference>
<gene>
    <name evidence="2" type="ORF">V9T40_011979</name>
</gene>
<feature type="compositionally biased region" description="Basic residues" evidence="1">
    <location>
        <begin position="1"/>
        <end position="20"/>
    </location>
</feature>
<proteinExistence type="predicted"/>
<sequence length="673" mass="75023">MAGRRRQQQPRRHPVKCRRARGGEPDENIPVACSACDAAPSTSKATAKKDEEEEDIIEIEGDDREPNWEFNELEPYHQCPTESRDPVPQASEEISCCESTKMEKQFNGWNTEDDLNEENSSVFIYPFDASQFVKMGDQSQNVTPTNEQPTQIEKQIVEINAQLDTALNSSTLTIERVSEVMPEFLGALREGATKYRCLSDLVTAVRPLLIERPELAMTRRQLKLINDYVEVVQNAFTSVEEKAIDFEHSLTGNLQQLVSITNLYRNALQKLDELRNSPQKTTICPICQKTPAERKETAIPLEVISLIDDEPVRRPSKPSTPTVVEEVTERKETTISSEVISLIDDEPVRRPSKPSTPTVVEETVNPLSETSTSTPKRVEKVFGLKESPESLVKPVSVVLTKLKTPEVKSRPLRTSPAGILKQQKLVELVAKCLAISAKKSIALKKQAEVPVAKDITPIPEPDLFKPDSVVQQYVKKKKTLISSTKAKAVVASSPVESKPALSVSAPVKRVLRNIEAVAPSKKLKASETTTSSVSYRSETVTKSSAEMRLEEVLDKAPSRYCGEDFIPLDVQSKSITVDARQAIQRTGIIRIKPESNVSFSESSIARNSPVVQRRGSRSGSSSTSSTRSDELDEAIELVSAHRLRDKLYMFEKIGSREFNVIMKDAENRIVEKR</sequence>
<evidence type="ECO:0000313" key="2">
    <source>
        <dbReference type="EMBL" id="KAK7575693.1"/>
    </source>
</evidence>
<keyword evidence="3" id="KW-1185">Reference proteome</keyword>
<feature type="compositionally biased region" description="Polar residues" evidence="1">
    <location>
        <begin position="600"/>
        <end position="610"/>
    </location>
</feature>
<organism evidence="2 3">
    <name type="scientific">Parthenolecanium corni</name>
    <dbReference type="NCBI Taxonomy" id="536013"/>
    <lineage>
        <taxon>Eukaryota</taxon>
        <taxon>Metazoa</taxon>
        <taxon>Ecdysozoa</taxon>
        <taxon>Arthropoda</taxon>
        <taxon>Hexapoda</taxon>
        <taxon>Insecta</taxon>
        <taxon>Pterygota</taxon>
        <taxon>Neoptera</taxon>
        <taxon>Paraneoptera</taxon>
        <taxon>Hemiptera</taxon>
        <taxon>Sternorrhyncha</taxon>
        <taxon>Coccoidea</taxon>
        <taxon>Coccidae</taxon>
        <taxon>Parthenolecanium</taxon>
    </lineage>
</organism>
<protein>
    <submittedName>
        <fullName evidence="2">Uncharacterized protein</fullName>
    </submittedName>
</protein>
<feature type="region of interest" description="Disordered" evidence="1">
    <location>
        <begin position="1"/>
        <end position="28"/>
    </location>
</feature>
<feature type="compositionally biased region" description="Low complexity" evidence="1">
    <location>
        <begin position="617"/>
        <end position="626"/>
    </location>
</feature>
<evidence type="ECO:0000256" key="1">
    <source>
        <dbReference type="SAM" id="MobiDB-lite"/>
    </source>
</evidence>
<reference evidence="2 3" key="1">
    <citation type="submission" date="2024-03" db="EMBL/GenBank/DDBJ databases">
        <title>Adaptation during the transition from Ophiocordyceps entomopathogen to insect associate is accompanied by gene loss and intensified selection.</title>
        <authorList>
            <person name="Ward C.M."/>
            <person name="Onetto C.A."/>
            <person name="Borneman A.R."/>
        </authorList>
    </citation>
    <scope>NUCLEOTIDE SEQUENCE [LARGE SCALE GENOMIC DNA]</scope>
    <source>
        <strain evidence="2">AWRI1</strain>
        <tissue evidence="2">Single Adult Female</tissue>
    </source>
</reference>